<feature type="domain" description="Inner membrane protein YgaP-like transmembrane" evidence="2">
    <location>
        <begin position="17"/>
        <end position="72"/>
    </location>
</feature>
<evidence type="ECO:0000256" key="1">
    <source>
        <dbReference type="SAM" id="MobiDB-lite"/>
    </source>
</evidence>
<proteinExistence type="predicted"/>
<protein>
    <submittedName>
        <fullName evidence="3">DUF2892 domain-containing protein</fullName>
    </submittedName>
</protein>
<name>A0A858R6I7_9PROT</name>
<dbReference type="Proteomes" id="UP000501891">
    <property type="component" value="Chromosome"/>
</dbReference>
<reference evidence="3" key="1">
    <citation type="submission" date="2020-04" db="EMBL/GenBank/DDBJ databases">
        <title>A desert anoxygenic phototrophic bacterium fixes CO2 using RubisCO under aerobic conditions.</title>
        <authorList>
            <person name="Tang K."/>
        </authorList>
    </citation>
    <scope>NUCLEOTIDE SEQUENCE [LARGE SCALE GENOMIC DNA]</scope>
    <source>
        <strain evidence="3">MIMtkB3</strain>
    </source>
</reference>
<evidence type="ECO:0000313" key="3">
    <source>
        <dbReference type="EMBL" id="QJE73021.1"/>
    </source>
</evidence>
<dbReference type="Pfam" id="PF11127">
    <property type="entry name" value="YgaP-like_TM"/>
    <property type="match status" value="1"/>
</dbReference>
<dbReference type="AlphaFoldDB" id="A0A858R6I7"/>
<sequence length="145" mass="15120">MRLSSDQLSSFLPIGPVNVSPAERILTGGLGGALLALGMDRGRGGGTALATLGGLLLVRAVSGHCPAYQAMGGGLRRGRIDRQRAVWREAPRDPALAEVFAGPRPDSMANRGQLPEDHQEDLVEEAVEGTFPASDPPTFTPSHAG</sequence>
<dbReference type="KEGG" id="acru:HHL28_07905"/>
<dbReference type="EMBL" id="CP051775">
    <property type="protein sequence ID" value="QJE73021.1"/>
    <property type="molecule type" value="Genomic_DNA"/>
</dbReference>
<evidence type="ECO:0000313" key="4">
    <source>
        <dbReference type="Proteomes" id="UP000501891"/>
    </source>
</evidence>
<feature type="region of interest" description="Disordered" evidence="1">
    <location>
        <begin position="99"/>
        <end position="120"/>
    </location>
</feature>
<evidence type="ECO:0000259" key="2">
    <source>
        <dbReference type="Pfam" id="PF11127"/>
    </source>
</evidence>
<organism evidence="3 4">
    <name type="scientific">Aerophototrophica crusticola</name>
    <dbReference type="NCBI Taxonomy" id="1709002"/>
    <lineage>
        <taxon>Bacteria</taxon>
        <taxon>Pseudomonadati</taxon>
        <taxon>Pseudomonadota</taxon>
        <taxon>Alphaproteobacteria</taxon>
        <taxon>Rhodospirillales</taxon>
        <taxon>Rhodospirillaceae</taxon>
        <taxon>Aerophototrophica</taxon>
    </lineage>
</organism>
<dbReference type="InterPro" id="IPR021309">
    <property type="entry name" value="YgaP-like_TM"/>
</dbReference>
<gene>
    <name evidence="3" type="ORF">HHL28_07905</name>
</gene>
<accession>A0A858R6I7</accession>
<keyword evidence="4" id="KW-1185">Reference proteome</keyword>